<dbReference type="RefSeq" id="WP_379578410.1">
    <property type="nucleotide sequence ID" value="NZ_JBHUFV010000058.1"/>
</dbReference>
<reference evidence="2" key="1">
    <citation type="journal article" date="2019" name="Int. J. Syst. Evol. Microbiol.">
        <title>The Global Catalogue of Microorganisms (GCM) 10K type strain sequencing project: providing services to taxonomists for standard genome sequencing and annotation.</title>
        <authorList>
            <consortium name="The Broad Institute Genomics Platform"/>
            <consortium name="The Broad Institute Genome Sequencing Center for Infectious Disease"/>
            <person name="Wu L."/>
            <person name="Ma J."/>
        </authorList>
    </citation>
    <scope>NUCLEOTIDE SEQUENCE [LARGE SCALE GENOMIC DNA]</scope>
    <source>
        <strain evidence="2">ICMP 6774ER</strain>
    </source>
</reference>
<evidence type="ECO:0000313" key="2">
    <source>
        <dbReference type="Proteomes" id="UP001597368"/>
    </source>
</evidence>
<dbReference type="Proteomes" id="UP001597368">
    <property type="component" value="Unassembled WGS sequence"/>
</dbReference>
<protein>
    <submittedName>
        <fullName evidence="1">Uncharacterized protein</fullName>
    </submittedName>
</protein>
<keyword evidence="2" id="KW-1185">Reference proteome</keyword>
<organism evidence="1 2">
    <name type="scientific">Nonomuraea mangrovi</name>
    <dbReference type="NCBI Taxonomy" id="2316207"/>
    <lineage>
        <taxon>Bacteria</taxon>
        <taxon>Bacillati</taxon>
        <taxon>Actinomycetota</taxon>
        <taxon>Actinomycetes</taxon>
        <taxon>Streptosporangiales</taxon>
        <taxon>Streptosporangiaceae</taxon>
        <taxon>Nonomuraea</taxon>
    </lineage>
</organism>
<comment type="caution">
    <text evidence="1">The sequence shown here is derived from an EMBL/GenBank/DDBJ whole genome shotgun (WGS) entry which is preliminary data.</text>
</comment>
<accession>A0ABW4T958</accession>
<sequence length="52" mass="5547">MRPHLGLQPRHSPCAEPVTHRLADAEGTQAPVCDGHAIAAREEVVGGRIEPL</sequence>
<evidence type="ECO:0000313" key="1">
    <source>
        <dbReference type="EMBL" id="MFD1937331.1"/>
    </source>
</evidence>
<name>A0ABW4T958_9ACTN</name>
<gene>
    <name evidence="1" type="ORF">ACFSKW_38265</name>
</gene>
<proteinExistence type="predicted"/>
<dbReference type="EMBL" id="JBHUFV010000058">
    <property type="protein sequence ID" value="MFD1937331.1"/>
    <property type="molecule type" value="Genomic_DNA"/>
</dbReference>